<gene>
    <name evidence="7" type="ORF">FJZ47_03660</name>
</gene>
<dbReference type="PROSITE" id="PS00198">
    <property type="entry name" value="4FE4S_FER_1"/>
    <property type="match status" value="2"/>
</dbReference>
<evidence type="ECO:0000256" key="1">
    <source>
        <dbReference type="ARBA" id="ARBA00022485"/>
    </source>
</evidence>
<dbReference type="AlphaFoldDB" id="A0A937VXT7"/>
<keyword evidence="2" id="KW-0479">Metal-binding</keyword>
<evidence type="ECO:0000313" key="7">
    <source>
        <dbReference type="EMBL" id="MBM3222887.1"/>
    </source>
</evidence>
<protein>
    <submittedName>
        <fullName evidence="7">4Fe-4S dicluster domain-containing protein</fullName>
    </submittedName>
</protein>
<dbReference type="PROSITE" id="PS51379">
    <property type="entry name" value="4FE4S_FER_2"/>
    <property type="match status" value="2"/>
</dbReference>
<name>A0A937VXT7_UNCTE</name>
<reference evidence="7" key="1">
    <citation type="submission" date="2019-03" db="EMBL/GenBank/DDBJ databases">
        <title>Lake Tanganyika Metagenome-Assembled Genomes (MAGs).</title>
        <authorList>
            <person name="Tran P."/>
        </authorList>
    </citation>
    <scope>NUCLEOTIDE SEQUENCE</scope>
    <source>
        <strain evidence="7">K_DeepCast_65m_m2_066</strain>
    </source>
</reference>
<dbReference type="Gene3D" id="3.30.70.20">
    <property type="match status" value="2"/>
</dbReference>
<keyword evidence="5" id="KW-0411">Iron-sulfur</keyword>
<dbReference type="EMBL" id="VGLS01000066">
    <property type="protein sequence ID" value="MBM3222887.1"/>
    <property type="molecule type" value="Genomic_DNA"/>
</dbReference>
<comment type="caution">
    <text evidence="7">The sequence shown here is derived from an EMBL/GenBank/DDBJ whole genome shotgun (WGS) entry which is preliminary data.</text>
</comment>
<dbReference type="InterPro" id="IPR017896">
    <property type="entry name" value="4Fe4S_Fe-S-bd"/>
</dbReference>
<dbReference type="Proteomes" id="UP000712673">
    <property type="component" value="Unassembled WGS sequence"/>
</dbReference>
<dbReference type="PANTHER" id="PTHR43724:SF1">
    <property type="entry name" value="PYRUVATE SYNTHASE SUBUNIT PORD"/>
    <property type="match status" value="1"/>
</dbReference>
<keyword evidence="4" id="KW-0408">Iron</keyword>
<dbReference type="GO" id="GO:0051539">
    <property type="term" value="F:4 iron, 4 sulfur cluster binding"/>
    <property type="evidence" value="ECO:0007669"/>
    <property type="project" value="UniProtKB-KW"/>
</dbReference>
<feature type="domain" description="4Fe-4S ferredoxin-type" evidence="6">
    <location>
        <begin position="13"/>
        <end position="42"/>
    </location>
</feature>
<evidence type="ECO:0000256" key="2">
    <source>
        <dbReference type="ARBA" id="ARBA00022723"/>
    </source>
</evidence>
<evidence type="ECO:0000256" key="4">
    <source>
        <dbReference type="ARBA" id="ARBA00023004"/>
    </source>
</evidence>
<keyword evidence="3" id="KW-0677">Repeat</keyword>
<organism evidence="7 8">
    <name type="scientific">Tectimicrobiota bacterium</name>
    <dbReference type="NCBI Taxonomy" id="2528274"/>
    <lineage>
        <taxon>Bacteria</taxon>
        <taxon>Pseudomonadati</taxon>
        <taxon>Nitrospinota/Tectimicrobiota group</taxon>
        <taxon>Candidatus Tectimicrobiota</taxon>
    </lineage>
</organism>
<dbReference type="Pfam" id="PF12838">
    <property type="entry name" value="Fer4_7"/>
    <property type="match status" value="1"/>
</dbReference>
<feature type="domain" description="4Fe-4S ferredoxin-type" evidence="6">
    <location>
        <begin position="52"/>
        <end position="81"/>
    </location>
</feature>
<evidence type="ECO:0000256" key="5">
    <source>
        <dbReference type="ARBA" id="ARBA00023014"/>
    </source>
</evidence>
<accession>A0A937VXT7</accession>
<dbReference type="InterPro" id="IPR017900">
    <property type="entry name" value="4Fe4S_Fe_S_CS"/>
</dbReference>
<evidence type="ECO:0000256" key="3">
    <source>
        <dbReference type="ARBA" id="ARBA00022737"/>
    </source>
</evidence>
<evidence type="ECO:0000259" key="6">
    <source>
        <dbReference type="PROSITE" id="PS51379"/>
    </source>
</evidence>
<sequence>MAERAQRTRRPRPKAWIDVDGCTGCEWCVDFCPVDCIDKIADPYYAGDGTHQVVIVDWDVCTGCTICAKECPWQTITMVSGVEVEELLSEEIA</sequence>
<proteinExistence type="predicted"/>
<dbReference type="SUPFAM" id="SSF54862">
    <property type="entry name" value="4Fe-4S ferredoxins"/>
    <property type="match status" value="1"/>
</dbReference>
<dbReference type="GO" id="GO:0046872">
    <property type="term" value="F:metal ion binding"/>
    <property type="evidence" value="ECO:0007669"/>
    <property type="project" value="UniProtKB-KW"/>
</dbReference>
<keyword evidence="1" id="KW-0004">4Fe-4S</keyword>
<dbReference type="PANTHER" id="PTHR43724">
    <property type="entry name" value="PYRUVATE SYNTHASE SUBUNIT PORD"/>
    <property type="match status" value="1"/>
</dbReference>
<evidence type="ECO:0000313" key="8">
    <source>
        <dbReference type="Proteomes" id="UP000712673"/>
    </source>
</evidence>